<keyword evidence="7 8" id="KW-0472">Membrane</keyword>
<dbReference type="PANTHER" id="PTHR47019:SF1">
    <property type="entry name" value="LIPID II FLIPPASE MURJ"/>
    <property type="match status" value="1"/>
</dbReference>
<keyword evidence="4 8" id="KW-0133">Cell shape</keyword>
<comment type="similarity">
    <text evidence="8 9">Belongs to the MurJ/MviN family.</text>
</comment>
<dbReference type="GO" id="GO:0009252">
    <property type="term" value="P:peptidoglycan biosynthetic process"/>
    <property type="evidence" value="ECO:0007669"/>
    <property type="project" value="UniProtKB-UniRule"/>
</dbReference>
<comment type="pathway">
    <text evidence="8">Cell wall biogenesis; peptidoglycan biosynthesis.</text>
</comment>
<keyword evidence="5 8" id="KW-0573">Peptidoglycan synthesis</keyword>
<feature type="transmembrane region" description="Helical" evidence="8">
    <location>
        <begin position="103"/>
        <end position="131"/>
    </location>
</feature>
<feature type="transmembrane region" description="Helical" evidence="8">
    <location>
        <begin position="422"/>
        <end position="444"/>
    </location>
</feature>
<evidence type="ECO:0000256" key="1">
    <source>
        <dbReference type="ARBA" id="ARBA00004651"/>
    </source>
</evidence>
<dbReference type="HAMAP" id="MF_02078">
    <property type="entry name" value="MurJ_MviN"/>
    <property type="match status" value="1"/>
</dbReference>
<organism evidence="10 11">
    <name type="scientific">Candidatus Falkowbacteria bacterium CG11_big_fil_rev_8_21_14_0_20_39_10</name>
    <dbReference type="NCBI Taxonomy" id="1974570"/>
    <lineage>
        <taxon>Bacteria</taxon>
        <taxon>Candidatus Falkowiibacteriota</taxon>
    </lineage>
</organism>
<dbReference type="EMBL" id="PCWW01000039">
    <property type="protein sequence ID" value="PIR13394.1"/>
    <property type="molecule type" value="Genomic_DNA"/>
</dbReference>
<dbReference type="InterPro" id="IPR051050">
    <property type="entry name" value="Lipid_II_flippase_MurJ/MviN"/>
</dbReference>
<comment type="function">
    <text evidence="8 9">Involved in peptidoglycan biosynthesis. Transports lipid-linked peptidoglycan precursors from the inner to the outer leaflet of the cytoplasmic membrane.</text>
</comment>
<dbReference type="GO" id="GO:0071555">
    <property type="term" value="P:cell wall organization"/>
    <property type="evidence" value="ECO:0007669"/>
    <property type="project" value="UniProtKB-UniRule"/>
</dbReference>
<name>A0A2M6K991_9BACT</name>
<dbReference type="NCBIfam" id="TIGR01695">
    <property type="entry name" value="murJ_mviN"/>
    <property type="match status" value="1"/>
</dbReference>
<dbReference type="GO" id="GO:0015648">
    <property type="term" value="F:lipid-linked peptidoglycan transporter activity"/>
    <property type="evidence" value="ECO:0007669"/>
    <property type="project" value="UniProtKB-UniRule"/>
</dbReference>
<dbReference type="GO" id="GO:0008360">
    <property type="term" value="P:regulation of cell shape"/>
    <property type="evidence" value="ECO:0007669"/>
    <property type="project" value="UniProtKB-UniRule"/>
</dbReference>
<keyword evidence="3 8" id="KW-0812">Transmembrane</keyword>
<proteinExistence type="inferred from homology"/>
<feature type="transmembrane region" description="Helical" evidence="8">
    <location>
        <begin position="329"/>
        <end position="352"/>
    </location>
</feature>
<comment type="caution">
    <text evidence="10">The sequence shown here is derived from an EMBL/GenBank/DDBJ whole genome shotgun (WGS) entry which is preliminary data.</text>
</comment>
<feature type="transmembrane region" description="Helical" evidence="8">
    <location>
        <begin position="456"/>
        <end position="481"/>
    </location>
</feature>
<dbReference type="PIRSF" id="PIRSF002869">
    <property type="entry name" value="MviN"/>
    <property type="match status" value="1"/>
</dbReference>
<dbReference type="InterPro" id="IPR004268">
    <property type="entry name" value="MurJ"/>
</dbReference>
<keyword evidence="8 9" id="KW-0813">Transport</keyword>
<feature type="transmembrane region" description="Helical" evidence="8">
    <location>
        <begin position="205"/>
        <end position="226"/>
    </location>
</feature>
<feature type="transmembrane region" description="Helical" evidence="8">
    <location>
        <begin position="493"/>
        <end position="515"/>
    </location>
</feature>
<feature type="transmembrane region" description="Helical" evidence="8">
    <location>
        <begin position="288"/>
        <end position="308"/>
    </location>
</feature>
<evidence type="ECO:0000256" key="5">
    <source>
        <dbReference type="ARBA" id="ARBA00022984"/>
    </source>
</evidence>
<evidence type="ECO:0000256" key="2">
    <source>
        <dbReference type="ARBA" id="ARBA00022475"/>
    </source>
</evidence>
<feature type="transmembrane region" description="Helical" evidence="8">
    <location>
        <begin position="60"/>
        <end position="82"/>
    </location>
</feature>
<evidence type="ECO:0000256" key="3">
    <source>
        <dbReference type="ARBA" id="ARBA00022692"/>
    </source>
</evidence>
<evidence type="ECO:0000313" key="10">
    <source>
        <dbReference type="EMBL" id="PIR13394.1"/>
    </source>
</evidence>
<dbReference type="PRINTS" id="PR01806">
    <property type="entry name" value="VIRFACTRMVIN"/>
</dbReference>
<evidence type="ECO:0000256" key="8">
    <source>
        <dbReference type="HAMAP-Rule" id="MF_02078"/>
    </source>
</evidence>
<dbReference type="UniPathway" id="UPA00219"/>
<evidence type="ECO:0000313" key="11">
    <source>
        <dbReference type="Proteomes" id="UP000230869"/>
    </source>
</evidence>
<dbReference type="GO" id="GO:0005886">
    <property type="term" value="C:plasma membrane"/>
    <property type="evidence" value="ECO:0007669"/>
    <property type="project" value="UniProtKB-SubCell"/>
</dbReference>
<keyword evidence="2 8" id="KW-1003">Cell membrane</keyword>
<dbReference type="CDD" id="cd13123">
    <property type="entry name" value="MATE_MurJ_like"/>
    <property type="match status" value="1"/>
</dbReference>
<dbReference type="Proteomes" id="UP000230869">
    <property type="component" value="Unassembled WGS sequence"/>
</dbReference>
<evidence type="ECO:0000256" key="7">
    <source>
        <dbReference type="ARBA" id="ARBA00023136"/>
    </source>
</evidence>
<evidence type="ECO:0000256" key="4">
    <source>
        <dbReference type="ARBA" id="ARBA00022960"/>
    </source>
</evidence>
<protein>
    <recommendedName>
        <fullName evidence="8">Probable lipid II flippase MurJ</fullName>
    </recommendedName>
</protein>
<accession>A0A2M6K991</accession>
<feature type="transmembrane region" description="Helical" evidence="8">
    <location>
        <begin position="255"/>
        <end position="282"/>
    </location>
</feature>
<feature type="transmembrane region" description="Helical" evidence="8">
    <location>
        <begin position="12"/>
        <end position="33"/>
    </location>
</feature>
<comment type="subcellular location">
    <subcellularLocation>
        <location evidence="1 8">Cell membrane</location>
        <topology evidence="1 8">Multi-pass membrane protein</topology>
    </subcellularLocation>
</comment>
<keyword evidence="8 9" id="KW-0961">Cell wall biogenesis/degradation</keyword>
<feature type="transmembrane region" description="Helical" evidence="8">
    <location>
        <begin position="398"/>
        <end position="416"/>
    </location>
</feature>
<dbReference type="AlphaFoldDB" id="A0A2M6K991"/>
<dbReference type="GO" id="GO:0034204">
    <property type="term" value="P:lipid translocation"/>
    <property type="evidence" value="ECO:0007669"/>
    <property type="project" value="TreeGrafter"/>
</dbReference>
<feature type="transmembrane region" description="Helical" evidence="8">
    <location>
        <begin position="151"/>
        <end position="170"/>
    </location>
</feature>
<keyword evidence="6 8" id="KW-1133">Transmembrane helix</keyword>
<sequence length="547" mass="59853">MIKRLINGQINSITMAAFLIGTTSLVSRFLGIFRDRILAGEFGAGDILDSYYAAFRVPDFVFNLLVLGALSAGFIPIFTCLIKDIKCRFSFGLFRTPNNEAWILANNILNILGLTLLVLSGLGIIFAPGLVKLIAPGFGPEKQALTATLTRIMFLSPVFLGISSVLGGILQSFKRFFVYSLSPILYNIGIIIGALYFVPVWGVKGLAWGVVLGAFLHMIIQIPLAVKLGFRWSPEFNFRNGNVIKIGRMMVPRTLSLAISQINLLVITIIASTLAAGSIAVFNFANNLQSFPVGIFGIAFAVAAFPALSAAAKDKKDLIKNFSSTIRNILFFIIPSTVLLLTLRAQIIRVILGTGRFDWEDTILTINTLGFFTISLFAQAMIPLLVRMFYARQNSKTPFFIGLAVAILNVFLSLWLAGRLGIAGLALAFSLASIINFILLWLVLRLEVGYMDEIKILFSTVKFSVAAIASGLAVQGIKLVVWPLVDMSKLWGVLAQGLTAGLAGIFVYLAFCSLLKSEEFFHFWSSFKSRLPLKKVETNDQGEARGI</sequence>
<feature type="transmembrane region" description="Helical" evidence="8">
    <location>
        <begin position="177"/>
        <end position="199"/>
    </location>
</feature>
<dbReference type="Pfam" id="PF03023">
    <property type="entry name" value="MurJ"/>
    <property type="match status" value="1"/>
</dbReference>
<reference evidence="10 11" key="1">
    <citation type="submission" date="2017-09" db="EMBL/GenBank/DDBJ databases">
        <title>Depth-based differentiation of microbial function through sediment-hosted aquifers and enrichment of novel symbionts in the deep terrestrial subsurface.</title>
        <authorList>
            <person name="Probst A.J."/>
            <person name="Ladd B."/>
            <person name="Jarett J.K."/>
            <person name="Geller-Mcgrath D.E."/>
            <person name="Sieber C.M."/>
            <person name="Emerson J.B."/>
            <person name="Anantharaman K."/>
            <person name="Thomas B.C."/>
            <person name="Malmstrom R."/>
            <person name="Stieglmeier M."/>
            <person name="Klingl A."/>
            <person name="Woyke T."/>
            <person name="Ryan C.M."/>
            <person name="Banfield J.F."/>
        </authorList>
    </citation>
    <scope>NUCLEOTIDE SEQUENCE [LARGE SCALE GENOMIC DNA]</scope>
    <source>
        <strain evidence="10">CG11_big_fil_rev_8_21_14_0_20_39_10</strain>
    </source>
</reference>
<gene>
    <name evidence="10" type="primary">mviN</name>
    <name evidence="8" type="synonym">murJ</name>
    <name evidence="10" type="ORF">COV49_02400</name>
</gene>
<evidence type="ECO:0000256" key="6">
    <source>
        <dbReference type="ARBA" id="ARBA00022989"/>
    </source>
</evidence>
<dbReference type="PANTHER" id="PTHR47019">
    <property type="entry name" value="LIPID II FLIPPASE MURJ"/>
    <property type="match status" value="1"/>
</dbReference>
<evidence type="ECO:0000256" key="9">
    <source>
        <dbReference type="PIRNR" id="PIRNR002869"/>
    </source>
</evidence>
<feature type="transmembrane region" description="Helical" evidence="8">
    <location>
        <begin position="364"/>
        <end position="386"/>
    </location>
</feature>